<sequence length="169" mass="19069">MSNLIGVSYGHGYRSAQVCSILCTQKPHLLLQIEVKPLFNITIDLRLWWDPTPQAAWLRTKAHCYECLTREVLPNRFGGLCRTSYPSTSWADTAKAVTYSSNACCRSRFCRRCCPKPCDRVCGSTVTRPTSQGLSTSSVEHHWSTLPFPWMVTYPCGLGHVNRACQPRL</sequence>
<reference evidence="1 2" key="1">
    <citation type="journal article" date="2018" name="Mycol. Prog.">
        <title>Coniella lustricola, a new species from submerged detritus.</title>
        <authorList>
            <person name="Raudabaugh D.B."/>
            <person name="Iturriaga T."/>
            <person name="Carver A."/>
            <person name="Mondo S."/>
            <person name="Pangilinan J."/>
            <person name="Lipzen A."/>
            <person name="He G."/>
            <person name="Amirebrahimi M."/>
            <person name="Grigoriev I.V."/>
            <person name="Miller A.N."/>
        </authorList>
    </citation>
    <scope>NUCLEOTIDE SEQUENCE [LARGE SCALE GENOMIC DNA]</scope>
    <source>
        <strain evidence="1 2">B22-T-1</strain>
    </source>
</reference>
<dbReference type="Proteomes" id="UP000241462">
    <property type="component" value="Unassembled WGS sequence"/>
</dbReference>
<evidence type="ECO:0000313" key="2">
    <source>
        <dbReference type="Proteomes" id="UP000241462"/>
    </source>
</evidence>
<protein>
    <submittedName>
        <fullName evidence="1">Uncharacterized protein</fullName>
    </submittedName>
</protein>
<gene>
    <name evidence="1" type="ORF">BD289DRAFT_61557</name>
</gene>
<keyword evidence="2" id="KW-1185">Reference proteome</keyword>
<accession>A0A2T3A0H2</accession>
<dbReference type="InParanoid" id="A0A2T3A0H2"/>
<proteinExistence type="predicted"/>
<dbReference type="AlphaFoldDB" id="A0A2T3A0H2"/>
<organism evidence="1 2">
    <name type="scientific">Coniella lustricola</name>
    <dbReference type="NCBI Taxonomy" id="2025994"/>
    <lineage>
        <taxon>Eukaryota</taxon>
        <taxon>Fungi</taxon>
        <taxon>Dikarya</taxon>
        <taxon>Ascomycota</taxon>
        <taxon>Pezizomycotina</taxon>
        <taxon>Sordariomycetes</taxon>
        <taxon>Sordariomycetidae</taxon>
        <taxon>Diaporthales</taxon>
        <taxon>Schizoparmaceae</taxon>
        <taxon>Coniella</taxon>
    </lineage>
</organism>
<evidence type="ECO:0000313" key="1">
    <source>
        <dbReference type="EMBL" id="PSR80579.1"/>
    </source>
</evidence>
<dbReference type="EMBL" id="KZ678525">
    <property type="protein sequence ID" value="PSR80579.1"/>
    <property type="molecule type" value="Genomic_DNA"/>
</dbReference>
<name>A0A2T3A0H2_9PEZI</name>